<dbReference type="AlphaFoldDB" id="A0A5C3PJ88"/>
<feature type="region of interest" description="Disordered" evidence="1">
    <location>
        <begin position="170"/>
        <end position="279"/>
    </location>
</feature>
<gene>
    <name evidence="2" type="ORF">K466DRAFT_597397</name>
</gene>
<proteinExistence type="predicted"/>
<name>A0A5C3PJ88_9APHY</name>
<dbReference type="Proteomes" id="UP000308197">
    <property type="component" value="Unassembled WGS sequence"/>
</dbReference>
<evidence type="ECO:0000256" key="1">
    <source>
        <dbReference type="SAM" id="MobiDB-lite"/>
    </source>
</evidence>
<accession>A0A5C3PJ88</accession>
<dbReference type="InParanoid" id="A0A5C3PJ88"/>
<organism evidence="2 3">
    <name type="scientific">Polyporus arcularius HHB13444</name>
    <dbReference type="NCBI Taxonomy" id="1314778"/>
    <lineage>
        <taxon>Eukaryota</taxon>
        <taxon>Fungi</taxon>
        <taxon>Dikarya</taxon>
        <taxon>Basidiomycota</taxon>
        <taxon>Agaricomycotina</taxon>
        <taxon>Agaricomycetes</taxon>
        <taxon>Polyporales</taxon>
        <taxon>Polyporaceae</taxon>
        <taxon>Polyporus</taxon>
    </lineage>
</organism>
<evidence type="ECO:0000313" key="2">
    <source>
        <dbReference type="EMBL" id="TFK89864.1"/>
    </source>
</evidence>
<feature type="compositionally biased region" description="Low complexity" evidence="1">
    <location>
        <begin position="267"/>
        <end position="276"/>
    </location>
</feature>
<feature type="compositionally biased region" description="Pro residues" evidence="1">
    <location>
        <begin position="186"/>
        <end position="200"/>
    </location>
</feature>
<sequence length="409" mass="45300">MVANAPNTEPKEYYVVLGGPIERQGIYENQRYAPGLAYHVRLSVTIFDSPTGIAMGNVREMFPIVVTCKKAEDAEAVNRLNVELEQYIAADDYVGLMHEFRNNPAVTTLLTKYRKFQAIFRGVETGIWPGYNWDSRFDALIDYKWPKWKSFASLSEALMYMIDKEPYRRQGEPAASPAKRIAGGAPAPPPAPPPEPPTTPIPARRTRSVPAPPPGPPATPTPAPRTRSARQETPSCDAATTPGARFAQPSVAAASSPNVNVHRGSTAKGKAASSGANVPRKERAQVILATIGGVEPPERCPPATEMLSTDFARLMFEALPEETADLREVIRPLACQHPTGEVLPVVTFGRAADEWLNEHDVDLYFYLPIFQARLYSVNRRAFAAAMDRELGWPREESEELWDLMQFPWD</sequence>
<keyword evidence="3" id="KW-1185">Reference proteome</keyword>
<evidence type="ECO:0000313" key="3">
    <source>
        <dbReference type="Proteomes" id="UP000308197"/>
    </source>
</evidence>
<dbReference type="STRING" id="1314778.A0A5C3PJ88"/>
<protein>
    <submittedName>
        <fullName evidence="2">Uncharacterized protein</fullName>
    </submittedName>
</protein>
<dbReference type="EMBL" id="ML211062">
    <property type="protein sequence ID" value="TFK89864.1"/>
    <property type="molecule type" value="Genomic_DNA"/>
</dbReference>
<reference evidence="2 3" key="1">
    <citation type="journal article" date="2019" name="Nat. Ecol. Evol.">
        <title>Megaphylogeny resolves global patterns of mushroom evolution.</title>
        <authorList>
            <person name="Varga T."/>
            <person name="Krizsan K."/>
            <person name="Foldi C."/>
            <person name="Dima B."/>
            <person name="Sanchez-Garcia M."/>
            <person name="Sanchez-Ramirez S."/>
            <person name="Szollosi G.J."/>
            <person name="Szarkandi J.G."/>
            <person name="Papp V."/>
            <person name="Albert L."/>
            <person name="Andreopoulos W."/>
            <person name="Angelini C."/>
            <person name="Antonin V."/>
            <person name="Barry K.W."/>
            <person name="Bougher N.L."/>
            <person name="Buchanan P."/>
            <person name="Buyck B."/>
            <person name="Bense V."/>
            <person name="Catcheside P."/>
            <person name="Chovatia M."/>
            <person name="Cooper J."/>
            <person name="Damon W."/>
            <person name="Desjardin D."/>
            <person name="Finy P."/>
            <person name="Geml J."/>
            <person name="Haridas S."/>
            <person name="Hughes K."/>
            <person name="Justo A."/>
            <person name="Karasinski D."/>
            <person name="Kautmanova I."/>
            <person name="Kiss B."/>
            <person name="Kocsube S."/>
            <person name="Kotiranta H."/>
            <person name="LaButti K.M."/>
            <person name="Lechner B.E."/>
            <person name="Liimatainen K."/>
            <person name="Lipzen A."/>
            <person name="Lukacs Z."/>
            <person name="Mihaltcheva S."/>
            <person name="Morgado L.N."/>
            <person name="Niskanen T."/>
            <person name="Noordeloos M.E."/>
            <person name="Ohm R.A."/>
            <person name="Ortiz-Santana B."/>
            <person name="Ovrebo C."/>
            <person name="Racz N."/>
            <person name="Riley R."/>
            <person name="Savchenko A."/>
            <person name="Shiryaev A."/>
            <person name="Soop K."/>
            <person name="Spirin V."/>
            <person name="Szebenyi C."/>
            <person name="Tomsovsky M."/>
            <person name="Tulloss R.E."/>
            <person name="Uehling J."/>
            <person name="Grigoriev I.V."/>
            <person name="Vagvolgyi C."/>
            <person name="Papp T."/>
            <person name="Martin F.M."/>
            <person name="Miettinen O."/>
            <person name="Hibbett D.S."/>
            <person name="Nagy L.G."/>
        </authorList>
    </citation>
    <scope>NUCLEOTIDE SEQUENCE [LARGE SCALE GENOMIC DNA]</scope>
    <source>
        <strain evidence="2 3">HHB13444</strain>
    </source>
</reference>
<feature type="compositionally biased region" description="Pro residues" evidence="1">
    <location>
        <begin position="210"/>
        <end position="223"/>
    </location>
</feature>